<organism evidence="1 2">
    <name type="scientific">Rhizopus delemar (strain RA 99-880 / ATCC MYA-4621 / FGSC 9543 / NRRL 43880)</name>
    <name type="common">Mucormycosis agent</name>
    <name type="synonym">Rhizopus arrhizus var. delemar</name>
    <dbReference type="NCBI Taxonomy" id="246409"/>
    <lineage>
        <taxon>Eukaryota</taxon>
        <taxon>Fungi</taxon>
        <taxon>Fungi incertae sedis</taxon>
        <taxon>Mucoromycota</taxon>
        <taxon>Mucoromycotina</taxon>
        <taxon>Mucoromycetes</taxon>
        <taxon>Mucorales</taxon>
        <taxon>Mucorineae</taxon>
        <taxon>Rhizopodaceae</taxon>
        <taxon>Rhizopus</taxon>
    </lineage>
</organism>
<dbReference type="RefSeq" id="XP_067516478.1">
    <property type="nucleotide sequence ID" value="XM_067660377.1"/>
</dbReference>
<sequence length="127" mass="14554">MSQQEISSLDKKDQDFSNFVLPTEYTPRNDLICDLILTDQRIINIVTKSLINASENSYVSAPKELPNNYACNILYIPDGTQNSLPPILINVSEKLDNLKMSQIIQHCTDIWDHYNTSYLFDHQSTES</sequence>
<dbReference type="OrthoDB" id="2218164at2759"/>
<dbReference type="eggNOG" id="ENOG502TAFD">
    <property type="taxonomic scope" value="Eukaryota"/>
</dbReference>
<dbReference type="InParanoid" id="I1BY02"/>
<evidence type="ECO:0000313" key="2">
    <source>
        <dbReference type="Proteomes" id="UP000009138"/>
    </source>
</evidence>
<reference evidence="1 2" key="1">
    <citation type="journal article" date="2009" name="PLoS Genet.">
        <title>Genomic analysis of the basal lineage fungus Rhizopus oryzae reveals a whole-genome duplication.</title>
        <authorList>
            <person name="Ma L.-J."/>
            <person name="Ibrahim A.S."/>
            <person name="Skory C."/>
            <person name="Grabherr M.G."/>
            <person name="Burger G."/>
            <person name="Butler M."/>
            <person name="Elias M."/>
            <person name="Idnurm A."/>
            <person name="Lang B.F."/>
            <person name="Sone T."/>
            <person name="Abe A."/>
            <person name="Calvo S.E."/>
            <person name="Corrochano L.M."/>
            <person name="Engels R."/>
            <person name="Fu J."/>
            <person name="Hansberg W."/>
            <person name="Kim J.-M."/>
            <person name="Kodira C.D."/>
            <person name="Koehrsen M.J."/>
            <person name="Liu B."/>
            <person name="Miranda-Saavedra D."/>
            <person name="O'Leary S."/>
            <person name="Ortiz-Castellanos L."/>
            <person name="Poulter R."/>
            <person name="Rodriguez-Romero J."/>
            <person name="Ruiz-Herrera J."/>
            <person name="Shen Y.-Q."/>
            <person name="Zeng Q."/>
            <person name="Galagan J."/>
            <person name="Birren B.W."/>
            <person name="Cuomo C.A."/>
            <person name="Wickes B.L."/>
        </authorList>
    </citation>
    <scope>NUCLEOTIDE SEQUENCE [LARGE SCALE GENOMIC DNA]</scope>
    <source>
        <strain evidence="2">RA 99-880 / ATCC MYA-4621 / FGSC 9543 / NRRL 43880</strain>
    </source>
</reference>
<gene>
    <name evidence="1" type="ORF">RO3G_05787</name>
</gene>
<evidence type="ECO:0000313" key="1">
    <source>
        <dbReference type="EMBL" id="EIE81082.1"/>
    </source>
</evidence>
<dbReference type="EMBL" id="CH476735">
    <property type="protein sequence ID" value="EIE81082.1"/>
    <property type="molecule type" value="Genomic_DNA"/>
</dbReference>
<dbReference type="AlphaFoldDB" id="I1BY02"/>
<keyword evidence="2" id="KW-1185">Reference proteome</keyword>
<dbReference type="VEuPathDB" id="FungiDB:RO3G_05787"/>
<protein>
    <submittedName>
        <fullName evidence="1">Uncharacterized protein</fullName>
    </submittedName>
</protein>
<accession>I1BY02</accession>
<dbReference type="Proteomes" id="UP000009138">
    <property type="component" value="Unassembled WGS sequence"/>
</dbReference>
<proteinExistence type="predicted"/>
<dbReference type="GeneID" id="93612758"/>
<name>I1BY02_RHIO9</name>